<organism evidence="1 2">
    <name type="scientific">Cytobacillus purgationiresistens</name>
    <dbReference type="NCBI Taxonomy" id="863449"/>
    <lineage>
        <taxon>Bacteria</taxon>
        <taxon>Bacillati</taxon>
        <taxon>Bacillota</taxon>
        <taxon>Bacilli</taxon>
        <taxon>Bacillales</taxon>
        <taxon>Bacillaceae</taxon>
        <taxon>Cytobacillus</taxon>
    </lineage>
</organism>
<keyword evidence="2" id="KW-1185">Reference proteome</keyword>
<proteinExistence type="predicted"/>
<protein>
    <submittedName>
        <fullName evidence="1">Tetratricopeptide (TPR) repeat protein</fullName>
    </submittedName>
</protein>
<dbReference type="InterPro" id="IPR011990">
    <property type="entry name" value="TPR-like_helical_dom_sf"/>
</dbReference>
<dbReference type="SUPFAM" id="SSF116965">
    <property type="entry name" value="Hypothetical protein MPN330"/>
    <property type="match status" value="1"/>
</dbReference>
<gene>
    <name evidence="1" type="ORF">J2S17_001889</name>
</gene>
<dbReference type="EMBL" id="JAUSUB010000006">
    <property type="protein sequence ID" value="MDQ0270017.1"/>
    <property type="molecule type" value="Genomic_DNA"/>
</dbReference>
<evidence type="ECO:0000313" key="1">
    <source>
        <dbReference type="EMBL" id="MDQ0270017.1"/>
    </source>
</evidence>
<sequence>MRKREKHKREDKVIRFPDLEKRLLERGLESLQEKKFKDAIHFLEEALSISSENEEANIALVLAYFETGDLTPAKEHAERMLQTGIGDYIQVIDIYLMILIQLHQYEEIVTVIEGLMEDKEVPKEKFEHFNRLLEFSRRMSESAVNKGVEEEFEEEDDADHSVLDLQSITNQKDQLIVAGQLANRNIAPLIEDIQAYLMLSNGQPFFKTLLINVMKEHAYNKEVTVGKMDKNDSFVPEDLPEIDEIPQQKNIENILKEQVENDDPVLYEHIRSIIERHFFMMFPFNLDGYEDEVWAASYHFLAAEYLGFDDLTDEMVNLYNISKEELHEALAYIKKIEEFSYSKI</sequence>
<dbReference type="SUPFAM" id="SSF48452">
    <property type="entry name" value="TPR-like"/>
    <property type="match status" value="1"/>
</dbReference>
<evidence type="ECO:0000313" key="2">
    <source>
        <dbReference type="Proteomes" id="UP001238088"/>
    </source>
</evidence>
<dbReference type="RefSeq" id="WP_307474051.1">
    <property type="nucleotide sequence ID" value="NZ_JAUSUB010000006.1"/>
</dbReference>
<reference evidence="1 2" key="1">
    <citation type="submission" date="2023-07" db="EMBL/GenBank/DDBJ databases">
        <title>Genomic Encyclopedia of Type Strains, Phase IV (KMG-IV): sequencing the most valuable type-strain genomes for metagenomic binning, comparative biology and taxonomic classification.</title>
        <authorList>
            <person name="Goeker M."/>
        </authorList>
    </citation>
    <scope>NUCLEOTIDE SEQUENCE [LARGE SCALE GENOMIC DNA]</scope>
    <source>
        <strain evidence="1 2">DSM 23494</strain>
    </source>
</reference>
<comment type="caution">
    <text evidence="1">The sequence shown here is derived from an EMBL/GenBank/DDBJ whole genome shotgun (WGS) entry which is preliminary data.</text>
</comment>
<dbReference type="Pfam" id="PF14559">
    <property type="entry name" value="TPR_19"/>
    <property type="match status" value="1"/>
</dbReference>
<dbReference type="Proteomes" id="UP001238088">
    <property type="component" value="Unassembled WGS sequence"/>
</dbReference>
<accession>A0ABU0AFI1</accession>
<dbReference type="Gene3D" id="1.25.40.10">
    <property type="entry name" value="Tetratricopeptide repeat domain"/>
    <property type="match status" value="1"/>
</dbReference>
<name>A0ABU0AFI1_9BACI</name>